<name>A0A1B6HPC7_9HEMI</name>
<feature type="non-terminal residue" evidence="1">
    <location>
        <position position="267"/>
    </location>
</feature>
<protein>
    <submittedName>
        <fullName evidence="1">Uncharacterized protein</fullName>
    </submittedName>
</protein>
<proteinExistence type="predicted"/>
<dbReference type="EMBL" id="GECU01031193">
    <property type="protein sequence ID" value="JAS76513.1"/>
    <property type="molecule type" value="Transcribed_RNA"/>
</dbReference>
<gene>
    <name evidence="1" type="ORF">g.5966</name>
</gene>
<feature type="non-terminal residue" evidence="1">
    <location>
        <position position="1"/>
    </location>
</feature>
<accession>A0A1B6HPC7</accession>
<sequence length="267" mass="29914">IAAVVTFAVFFPMIQYASRASKKSVSLQYPGINRSLDKNPSSIVKSSNCSASVFAFGHDCKEILTKSSMNNSFTSDVDISVLEVKNLDDISKTQIQDLSSDLNKGASDTQSFKVQRSGRSRWPNLSTPYPYYNLPKPTPSTTEMSIQQTNIFAIPSDLLNDNFFQSHYPRVNFTPPPYVFTPYPNFTDSYAQLSPYKTPKNSSNFEEVMTYLKMNGAAEKISQNEMSENVLQTRTTTMRVSGTYIMPFDKRRPGEIIVSGTDEDENG</sequence>
<organism evidence="1">
    <name type="scientific">Homalodisca liturata</name>
    <dbReference type="NCBI Taxonomy" id="320908"/>
    <lineage>
        <taxon>Eukaryota</taxon>
        <taxon>Metazoa</taxon>
        <taxon>Ecdysozoa</taxon>
        <taxon>Arthropoda</taxon>
        <taxon>Hexapoda</taxon>
        <taxon>Insecta</taxon>
        <taxon>Pterygota</taxon>
        <taxon>Neoptera</taxon>
        <taxon>Paraneoptera</taxon>
        <taxon>Hemiptera</taxon>
        <taxon>Auchenorrhyncha</taxon>
        <taxon>Membracoidea</taxon>
        <taxon>Cicadellidae</taxon>
        <taxon>Cicadellinae</taxon>
        <taxon>Proconiini</taxon>
        <taxon>Homalodisca</taxon>
    </lineage>
</organism>
<evidence type="ECO:0000313" key="1">
    <source>
        <dbReference type="EMBL" id="JAS76513.1"/>
    </source>
</evidence>
<dbReference type="AlphaFoldDB" id="A0A1B6HPC7"/>
<reference evidence="1" key="1">
    <citation type="submission" date="2015-11" db="EMBL/GenBank/DDBJ databases">
        <title>De novo transcriptome assembly of four potential Pierce s Disease insect vectors from Arizona vineyards.</title>
        <authorList>
            <person name="Tassone E.E."/>
        </authorList>
    </citation>
    <scope>NUCLEOTIDE SEQUENCE</scope>
</reference>